<organism evidence="13 14">
    <name type="scientific">Steroidobacter agaridevorans</name>
    <dbReference type="NCBI Taxonomy" id="2695856"/>
    <lineage>
        <taxon>Bacteria</taxon>
        <taxon>Pseudomonadati</taxon>
        <taxon>Pseudomonadota</taxon>
        <taxon>Gammaproteobacteria</taxon>
        <taxon>Steroidobacterales</taxon>
        <taxon>Steroidobacteraceae</taxon>
        <taxon>Steroidobacter</taxon>
    </lineage>
</organism>
<keyword evidence="4" id="KW-0406">Ion transport</keyword>
<evidence type="ECO:0000256" key="10">
    <source>
        <dbReference type="PROSITE-ProRule" id="PRU01360"/>
    </source>
</evidence>
<protein>
    <submittedName>
        <fullName evidence="13">TonB-dependent receptor</fullName>
    </submittedName>
</protein>
<keyword evidence="6" id="KW-0408">Iron</keyword>
<dbReference type="PANTHER" id="PTHR47234:SF2">
    <property type="entry name" value="TONB-DEPENDENT RECEPTOR"/>
    <property type="match status" value="1"/>
</dbReference>
<proteinExistence type="inferred from homology"/>
<dbReference type="InterPro" id="IPR036942">
    <property type="entry name" value="Beta-barrel_TonB_sf"/>
</dbReference>
<name>A0A829YEX9_9GAMM</name>
<dbReference type="SMART" id="SM00965">
    <property type="entry name" value="STN"/>
    <property type="match status" value="1"/>
</dbReference>
<dbReference type="Proteomes" id="UP000445000">
    <property type="component" value="Unassembled WGS sequence"/>
</dbReference>
<keyword evidence="4" id="KW-0410">Iron transport</keyword>
<evidence type="ECO:0000256" key="3">
    <source>
        <dbReference type="ARBA" id="ARBA00022452"/>
    </source>
</evidence>
<dbReference type="InterPro" id="IPR012910">
    <property type="entry name" value="Plug_dom"/>
</dbReference>
<dbReference type="InterPro" id="IPR039426">
    <property type="entry name" value="TonB-dep_rcpt-like"/>
</dbReference>
<keyword evidence="2 10" id="KW-0813">Transport</keyword>
<evidence type="ECO:0000256" key="1">
    <source>
        <dbReference type="ARBA" id="ARBA00004571"/>
    </source>
</evidence>
<dbReference type="Gene3D" id="3.55.50.30">
    <property type="match status" value="1"/>
</dbReference>
<evidence type="ECO:0000259" key="12">
    <source>
        <dbReference type="SMART" id="SM00965"/>
    </source>
</evidence>
<reference evidence="14" key="1">
    <citation type="submission" date="2020-01" db="EMBL/GenBank/DDBJ databases">
        <title>'Steroidobacter agaridevorans' sp. nov., agar-degrading bacteria isolated from rhizosphere soils.</title>
        <authorList>
            <person name="Ikenaga M."/>
            <person name="Kataoka M."/>
            <person name="Murouchi A."/>
            <person name="Katsuragi S."/>
            <person name="Sakai M."/>
        </authorList>
    </citation>
    <scope>NUCLEOTIDE SEQUENCE [LARGE SCALE GENOMIC DNA]</scope>
    <source>
        <strain evidence="14">YU21-B</strain>
    </source>
</reference>
<dbReference type="GO" id="GO:0009279">
    <property type="term" value="C:cell outer membrane"/>
    <property type="evidence" value="ECO:0007669"/>
    <property type="project" value="UniProtKB-SubCell"/>
</dbReference>
<keyword evidence="9 10" id="KW-0998">Cell outer membrane</keyword>
<dbReference type="GO" id="GO:0006826">
    <property type="term" value="P:iron ion transport"/>
    <property type="evidence" value="ECO:0007669"/>
    <property type="project" value="UniProtKB-KW"/>
</dbReference>
<comment type="subcellular location">
    <subcellularLocation>
        <location evidence="1 10">Cell outer membrane</location>
        <topology evidence="1 10">Multi-pass membrane protein</topology>
    </subcellularLocation>
</comment>
<dbReference type="Gene3D" id="2.170.130.10">
    <property type="entry name" value="TonB-dependent receptor, plug domain"/>
    <property type="match status" value="1"/>
</dbReference>
<dbReference type="SUPFAM" id="SSF56935">
    <property type="entry name" value="Porins"/>
    <property type="match status" value="1"/>
</dbReference>
<sequence>MHGYKKYGESARFTHAVQVTARHAFMIRRSVRSFLPKLTSTVAVAALMLGAANVGAAEAERNFDIRVQELSRALLAFSQQSDLVVVAAADLVANLPAPAVTGRMTPEDAIERLLRGSGLQYVRDKDGTIRITRAEVAAAGESARRDEVEPAAVEEIVVTGSHIQGPVAAGILPVSVRSSEDIAAVGVLTADQLIASLPQAGGQNFNNEQQGPNQARGDVASANLRGLGSGNTLVLLNGRRMVMHPTTQQEDGVPVQIVNVNTIAPSSVSRLELLRDGAAAIYGADATAGVLNYVLDSDYEGLEVGARYGFSEGTDFDETSFDVKSGFSFNEGRSHVTLFGSYMHRAQMMASERDYAGTNNRSGFVSSQYASNFNDASTIAPWLRGRVTTPVTGFGTAFTQFHIQPCGLSGSDAAVPGTSGACIDGGSSSLDASLRTDEGSMSTMTPESNRFNLMSTLTHEFDSGLEAFGELMYYGADSTAVRGGSTDLTSAPLTVSANNPYNPFGSGPGRLAGYTGPAQAVQIAGIRVFDAGNRRIEVESNAWRVLSGLRGDIGRWNWETAALYSRANTEDVEYNRVSNAALQAALNSSDPITAYNPFNGGDPSNPAVGDSTWNPASVTDPLRINVSRDSTATLTLADAKISSPEAFTVLGRDIGLAAGVEWRRETYDDDRDPRIDGTINFVSTSGLVTSDVMGTSPTPDTEGSRNVTSAYVEWQVPLVLPEQEIPLMQALNTQVAARYEKFSDIEDDVLKPKVALAWEVKDWLQLRAGYAEGFRAPNLEQINATEIRRVEENLTDLYLCALNQGATSIAAVNQSACGAFRYNVEDIRRGGDKLKPEDSETISYGFALEPIDRLTLTVDFWRIEQTGLVGVFSAIDHLNLDAVRRLEQGSSDPALERNAQGQPVRIFNEFLNLNSRVVRGVDVAVSYDFETAIGDFRTMLDWSRLTRFDVSPSSESAELLAAGLPATAGGSLLERDDNPRNRASATFSWRRGDVGATLFARYVGEVEDSTALDYPVDDWLIFNVSGSYTLRSGWLDATTVRLGVNNVLNEDPPLADEPFGYFATLHDNRGRYWYLQFTKSFE</sequence>
<keyword evidence="3 10" id="KW-1134">Transmembrane beta strand</keyword>
<dbReference type="EMBL" id="BLJN01000003">
    <property type="protein sequence ID" value="GFE81408.1"/>
    <property type="molecule type" value="Genomic_DNA"/>
</dbReference>
<evidence type="ECO:0000256" key="8">
    <source>
        <dbReference type="ARBA" id="ARBA00023136"/>
    </source>
</evidence>
<evidence type="ECO:0000256" key="6">
    <source>
        <dbReference type="ARBA" id="ARBA00023004"/>
    </source>
</evidence>
<keyword evidence="8 10" id="KW-0472">Membrane</keyword>
<evidence type="ECO:0000313" key="14">
    <source>
        <dbReference type="Proteomes" id="UP000445000"/>
    </source>
</evidence>
<dbReference type="InterPro" id="IPR037066">
    <property type="entry name" value="Plug_dom_sf"/>
</dbReference>
<keyword evidence="13" id="KW-0675">Receptor</keyword>
<dbReference type="Pfam" id="PF00593">
    <property type="entry name" value="TonB_dep_Rec_b-barrel"/>
    <property type="match status" value="1"/>
</dbReference>
<dbReference type="Pfam" id="PF07715">
    <property type="entry name" value="Plug"/>
    <property type="match status" value="1"/>
</dbReference>
<comment type="caution">
    <text evidence="13">The sequence shown here is derived from an EMBL/GenBank/DDBJ whole genome shotgun (WGS) entry which is preliminary data.</text>
</comment>
<dbReference type="AlphaFoldDB" id="A0A829YEX9"/>
<evidence type="ECO:0000256" key="7">
    <source>
        <dbReference type="ARBA" id="ARBA00023077"/>
    </source>
</evidence>
<keyword evidence="5 10" id="KW-0812">Transmembrane</keyword>
<feature type="domain" description="Secretin/TonB short N-terminal" evidence="12">
    <location>
        <begin position="83"/>
        <end position="134"/>
    </location>
</feature>
<dbReference type="InterPro" id="IPR000531">
    <property type="entry name" value="Beta-barrel_TonB"/>
</dbReference>
<gene>
    <name evidence="13" type="ORF">GCM10011487_34080</name>
</gene>
<dbReference type="PROSITE" id="PS52016">
    <property type="entry name" value="TONB_DEPENDENT_REC_3"/>
    <property type="match status" value="1"/>
</dbReference>
<accession>A0A829YEX9</accession>
<evidence type="ECO:0000256" key="2">
    <source>
        <dbReference type="ARBA" id="ARBA00022448"/>
    </source>
</evidence>
<keyword evidence="14" id="KW-1185">Reference proteome</keyword>
<dbReference type="Gene3D" id="2.40.170.20">
    <property type="entry name" value="TonB-dependent receptor, beta-barrel domain"/>
    <property type="match status" value="1"/>
</dbReference>
<evidence type="ECO:0000256" key="5">
    <source>
        <dbReference type="ARBA" id="ARBA00022692"/>
    </source>
</evidence>
<dbReference type="InterPro" id="IPR011662">
    <property type="entry name" value="Secretin/TonB_short_N"/>
</dbReference>
<evidence type="ECO:0000256" key="11">
    <source>
        <dbReference type="RuleBase" id="RU003357"/>
    </source>
</evidence>
<dbReference type="Pfam" id="PF07660">
    <property type="entry name" value="STN"/>
    <property type="match status" value="1"/>
</dbReference>
<evidence type="ECO:0000256" key="4">
    <source>
        <dbReference type="ARBA" id="ARBA00022496"/>
    </source>
</evidence>
<evidence type="ECO:0000256" key="9">
    <source>
        <dbReference type="ARBA" id="ARBA00023237"/>
    </source>
</evidence>
<keyword evidence="7 11" id="KW-0798">TonB box</keyword>
<dbReference type="PANTHER" id="PTHR47234">
    <property type="match status" value="1"/>
</dbReference>
<comment type="similarity">
    <text evidence="10 11">Belongs to the TonB-dependent receptor family.</text>
</comment>
<evidence type="ECO:0000313" key="13">
    <source>
        <dbReference type="EMBL" id="GFE81408.1"/>
    </source>
</evidence>